<keyword evidence="1" id="KW-0175">Coiled coil</keyword>
<evidence type="ECO:0000313" key="2">
    <source>
        <dbReference type="EMBL" id="RDE52402.1"/>
    </source>
</evidence>
<protein>
    <submittedName>
        <fullName evidence="2">Uncharacterized protein</fullName>
    </submittedName>
</protein>
<comment type="caution">
    <text evidence="2">The sequence shown here is derived from an EMBL/GenBank/DDBJ whole genome shotgun (WGS) entry which is preliminary data.</text>
</comment>
<dbReference type="AlphaFoldDB" id="A0A369XUF5"/>
<dbReference type="EMBL" id="QPGA01000001">
    <property type="protein sequence ID" value="RDE52402.1"/>
    <property type="molecule type" value="Genomic_DNA"/>
</dbReference>
<organism evidence="2 3">
    <name type="scientific">Candidatus Accumulibacter meliphilus</name>
    <dbReference type="NCBI Taxonomy" id="2211374"/>
    <lineage>
        <taxon>Bacteria</taxon>
        <taxon>Pseudomonadati</taxon>
        <taxon>Pseudomonadota</taxon>
        <taxon>Betaproteobacteria</taxon>
        <taxon>Candidatus Accumulibacter</taxon>
    </lineage>
</organism>
<sequence length="597" mass="62671">MSRSDGLIGYAIRPLLLATLLPLGGCTTLDPIFASKQLMTSKHVDLATGEQAFYGDLPRVIDQVTQLRYELVSAVRSETALTQTVGALLIPLSAVAMYKGMTDSGSSTERWLTAAGLTGAAAYTYANTFTSKPRLRVYLAGAQALSCAVLASRPFLYTTVDIEGGQSCAGCSAVTGLRPAVRQLAGLIAKAQQGVDASLARVNSRRQELGPVTSASGTQRCAAATRPSIATIGTDPDDATRLSTALQAERARAQRNCQRTSSKANKSDVEARLDELLRIENTLRSYKAEITTARAARADGDKLLARIANAGTDLREHAVGIQNQVNEEVLKLQPEPAAILQALGGMRSLGFQISGASRLAPQKDATIGAQRGPGTGQSKRPTDEAMLTDLQGAENVMDDLRAAESELRNYLNLAQALSTQTAKLAQCKLVLPAGQMSIVPDVDQVFLAAGGTQVFLVSGANGAPIAEVAGAGTEKVITKVEVAGSAHKISVSLKENQALGEQEILYLHIADGSGQQRVINLTGGGTATGQGGPSEPSTIKEATRKALCTAFALGDNCLASPAVMACRKLIDQNVAQRITEDEARKVTTARIDGPCRT</sequence>
<gene>
    <name evidence="2" type="ORF">DVS81_01180</name>
</gene>
<dbReference type="Proteomes" id="UP000253831">
    <property type="component" value="Unassembled WGS sequence"/>
</dbReference>
<evidence type="ECO:0000313" key="3">
    <source>
        <dbReference type="Proteomes" id="UP000253831"/>
    </source>
</evidence>
<reference evidence="2 3" key="1">
    <citation type="submission" date="2018-05" db="EMBL/GenBank/DDBJ databases">
        <title>Integrated omic analyses show evidence that a Ca. Accumulibacter phosphatis strain performs denitrification under micro-aerobic conditions.</title>
        <authorList>
            <person name="Camejo P.Y."/>
            <person name="Katherine M.D."/>
            <person name="Daniel N.R."/>
        </authorList>
    </citation>
    <scope>NUCLEOTIDE SEQUENCE [LARGE SCALE GENOMIC DNA]</scope>
    <source>
        <strain evidence="2">UW-LDO-IC</strain>
    </source>
</reference>
<proteinExistence type="predicted"/>
<accession>A0A369XUF5</accession>
<evidence type="ECO:0000256" key="1">
    <source>
        <dbReference type="SAM" id="Coils"/>
    </source>
</evidence>
<feature type="coiled-coil region" evidence="1">
    <location>
        <begin position="393"/>
        <end position="420"/>
    </location>
</feature>
<name>A0A369XUF5_9PROT</name>